<evidence type="ECO:0000313" key="1">
    <source>
        <dbReference type="EMBL" id="MFC5142925.1"/>
    </source>
</evidence>
<gene>
    <name evidence="1" type="ORF">ACFPK1_32205</name>
</gene>
<dbReference type="SUPFAM" id="SSF48208">
    <property type="entry name" value="Six-hairpin glycosidases"/>
    <property type="match status" value="1"/>
</dbReference>
<dbReference type="InterPro" id="IPR008928">
    <property type="entry name" value="6-hairpin_glycosidase_sf"/>
</dbReference>
<evidence type="ECO:0000313" key="2">
    <source>
        <dbReference type="Proteomes" id="UP001596175"/>
    </source>
</evidence>
<dbReference type="Gene3D" id="1.50.10.10">
    <property type="match status" value="1"/>
</dbReference>
<organism evidence="1 2">
    <name type="scientific">Actinomycetospora rhizophila</name>
    <dbReference type="NCBI Taxonomy" id="1416876"/>
    <lineage>
        <taxon>Bacteria</taxon>
        <taxon>Bacillati</taxon>
        <taxon>Actinomycetota</taxon>
        <taxon>Actinomycetes</taxon>
        <taxon>Pseudonocardiales</taxon>
        <taxon>Pseudonocardiaceae</taxon>
        <taxon>Actinomycetospora</taxon>
    </lineage>
</organism>
<evidence type="ECO:0008006" key="3">
    <source>
        <dbReference type="Google" id="ProtNLM"/>
    </source>
</evidence>
<name>A0ABV9ZR20_9PSEU</name>
<dbReference type="EMBL" id="JBHSKG010000030">
    <property type="protein sequence ID" value="MFC5142925.1"/>
    <property type="molecule type" value="Genomic_DNA"/>
</dbReference>
<comment type="caution">
    <text evidence="1">The sequence shown here is derived from an EMBL/GenBank/DDBJ whole genome shotgun (WGS) entry which is preliminary data.</text>
</comment>
<dbReference type="Proteomes" id="UP001596175">
    <property type="component" value="Unassembled WGS sequence"/>
</dbReference>
<sequence>MARHEELFYEVMWRAWTSGATYPIPWWALQALRAWSDDFDQGLFESKQAAFAANALYRYWNMIGVKDAGLESLVGQAGEIAPVYEAYAVSGFLFEPDGRRLHLPQTPRPGQLLRQRMEDDHLPVVETSYQVGTATLQQKALATTVGPSQRSMVLHRLRVTAEGGSARGWLCLSLLPWGPSSFQRRDRAGRYELDRQLTFVRYLPAEARVEVNSGWGPVFDTAPTHVGLYGNPLSLADPELYLQDNPWVELGTTGALNGVHTVRDGVARMCTAAFAWPYDLAEGKTLAVDVRLPVDDYRGGADLVALRSPTADELEAANRAFWTGKLNGSGLRLSLPAHVTHLVDLYRLSRATVLILADHGVIHPGPTIYDSFWVRDSSIEGIASALAGDSALAETQFSRHYPTVFNQGPDRIDAVSLHGFFGGKHEKDDREWDSNGQALWAFGRLDRILGPHSHFGARMFTPYVVEGARWIRDNRSEFGLLHSGWSAEHLGEKDKPHYWDDFWGVAGLYEAARLADRLGASEAGELWGAYDDLRHDLEASIRWVLDRQREAGRWETFIPTGPADVNRRDSTIVGTIAYFHPCRLYQSRKLGDAVDAAAHDTLDTIWAHFVDGGGLRHDSAWRAYGPYLGLQLAHAFLLIGDQQRMDACLRWAVGEAAYAAGPPLAGSDSVQIVSGAWNEQHAYSVASDFTHVPSSWWYMGDIPHGWAAAEFQLLMRDICFFESGEDESPHVYLAPGVLPHWLTGDTKLQVQDAPTVFGELFGFTLTHDAAAREVTIDITQPMRAPITYIYPLRLGKLRRLAVDGIETQLALETTDLPIPAGTEQAVIAYH</sequence>
<proteinExistence type="predicted"/>
<keyword evidence="2" id="KW-1185">Reference proteome</keyword>
<reference evidence="2" key="1">
    <citation type="journal article" date="2019" name="Int. J. Syst. Evol. Microbiol.">
        <title>The Global Catalogue of Microorganisms (GCM) 10K type strain sequencing project: providing services to taxonomists for standard genome sequencing and annotation.</title>
        <authorList>
            <consortium name="The Broad Institute Genomics Platform"/>
            <consortium name="The Broad Institute Genome Sequencing Center for Infectious Disease"/>
            <person name="Wu L."/>
            <person name="Ma J."/>
        </authorList>
    </citation>
    <scope>NUCLEOTIDE SEQUENCE [LARGE SCALE GENOMIC DNA]</scope>
    <source>
        <strain evidence="2">XZYJ18</strain>
    </source>
</reference>
<protein>
    <recommendedName>
        <fullName evidence="3">Alpha-L-rhamnosidase six-hairpin glycosidase domain-containing protein</fullName>
    </recommendedName>
</protein>
<dbReference type="InterPro" id="IPR012341">
    <property type="entry name" value="6hp_glycosidase-like_sf"/>
</dbReference>
<accession>A0ABV9ZR20</accession>
<dbReference type="RefSeq" id="WP_378025010.1">
    <property type="nucleotide sequence ID" value="NZ_JBHSKG010000030.1"/>
</dbReference>